<keyword evidence="2" id="KW-1133">Transmembrane helix</keyword>
<evidence type="ECO:0000313" key="4">
    <source>
        <dbReference type="Proteomes" id="UP001178507"/>
    </source>
</evidence>
<dbReference type="Proteomes" id="UP001178507">
    <property type="component" value="Unassembled WGS sequence"/>
</dbReference>
<keyword evidence="2" id="KW-0812">Transmembrane</keyword>
<proteinExistence type="predicted"/>
<dbReference type="EMBL" id="CAUJNA010003747">
    <property type="protein sequence ID" value="CAJ1409012.1"/>
    <property type="molecule type" value="Genomic_DNA"/>
</dbReference>
<evidence type="ECO:0000313" key="3">
    <source>
        <dbReference type="EMBL" id="CAJ1409012.1"/>
    </source>
</evidence>
<comment type="caution">
    <text evidence="3">The sequence shown here is derived from an EMBL/GenBank/DDBJ whole genome shotgun (WGS) entry which is preliminary data.</text>
</comment>
<name>A0AA36NIY4_9DINO</name>
<evidence type="ECO:0000256" key="2">
    <source>
        <dbReference type="SAM" id="Phobius"/>
    </source>
</evidence>
<keyword evidence="2" id="KW-0472">Membrane</keyword>
<feature type="transmembrane region" description="Helical" evidence="2">
    <location>
        <begin position="93"/>
        <end position="120"/>
    </location>
</feature>
<dbReference type="InterPro" id="IPR036259">
    <property type="entry name" value="MFS_trans_sf"/>
</dbReference>
<sequence>MAEPAEPGPEMSEANLERAQASARGCPTRTVTFQEDVEASEATDADAHRARYIFSLRSLSHRMTTLSGRSMWRYPTTVGQLPRYMRRAFRMKTFGLMSFQLLLVLGIMVLVDCVALRAMVPPDGMDDIVYKVVFYCLGLLNLGCVVALQCLKDRFPLNYALLGLTTLMSGLFWGMTRVLHAGVSLHFQIMGILAFTMCFSTVVSAILVNTEEKMKGTHLISGLLGLGWFIGSSLDVVIAAMLLQSEQMEILGALGFSFLLLCLLLIDAGSLLVKSSPDDFMTVVVAMDSTLLVVVSIPFFVLSFCFLHTGEAIMQHQDSEQPPVAMTAIPEATTSESSRNS</sequence>
<feature type="transmembrane region" description="Helical" evidence="2">
    <location>
        <begin position="250"/>
        <end position="273"/>
    </location>
</feature>
<feature type="transmembrane region" description="Helical" evidence="2">
    <location>
        <begin position="220"/>
        <end position="244"/>
    </location>
</feature>
<keyword evidence="4" id="KW-1185">Reference proteome</keyword>
<dbReference type="SUPFAM" id="SSF103473">
    <property type="entry name" value="MFS general substrate transporter"/>
    <property type="match status" value="1"/>
</dbReference>
<feature type="transmembrane region" description="Helical" evidence="2">
    <location>
        <begin position="157"/>
        <end position="175"/>
    </location>
</feature>
<protein>
    <submittedName>
        <fullName evidence="3">Uncharacterized protein</fullName>
    </submittedName>
</protein>
<organism evidence="3 4">
    <name type="scientific">Effrenium voratum</name>
    <dbReference type="NCBI Taxonomy" id="2562239"/>
    <lineage>
        <taxon>Eukaryota</taxon>
        <taxon>Sar</taxon>
        <taxon>Alveolata</taxon>
        <taxon>Dinophyceae</taxon>
        <taxon>Suessiales</taxon>
        <taxon>Symbiodiniaceae</taxon>
        <taxon>Effrenium</taxon>
    </lineage>
</organism>
<feature type="region of interest" description="Disordered" evidence="1">
    <location>
        <begin position="1"/>
        <end position="25"/>
    </location>
</feature>
<accession>A0AA36NIY4</accession>
<dbReference type="AlphaFoldDB" id="A0AA36NIY4"/>
<reference evidence="3" key="1">
    <citation type="submission" date="2023-08" db="EMBL/GenBank/DDBJ databases">
        <authorList>
            <person name="Chen Y."/>
            <person name="Shah S."/>
            <person name="Dougan E. K."/>
            <person name="Thang M."/>
            <person name="Chan C."/>
        </authorList>
    </citation>
    <scope>NUCLEOTIDE SEQUENCE</scope>
</reference>
<feature type="transmembrane region" description="Helical" evidence="2">
    <location>
        <begin position="187"/>
        <end position="208"/>
    </location>
</feature>
<feature type="transmembrane region" description="Helical" evidence="2">
    <location>
        <begin position="280"/>
        <end position="304"/>
    </location>
</feature>
<gene>
    <name evidence="3" type="ORF">EVOR1521_LOCUS30216</name>
</gene>
<feature type="transmembrane region" description="Helical" evidence="2">
    <location>
        <begin position="132"/>
        <end position="150"/>
    </location>
</feature>
<evidence type="ECO:0000256" key="1">
    <source>
        <dbReference type="SAM" id="MobiDB-lite"/>
    </source>
</evidence>